<dbReference type="InterPro" id="IPR011682">
    <property type="entry name" value="Glyco_hydro_38_C"/>
</dbReference>
<keyword evidence="5" id="KW-1015">Disulfide bond</keyword>
<dbReference type="STRING" id="37001.A0A1A9WEQ0"/>
<dbReference type="InterPro" id="IPR015341">
    <property type="entry name" value="Glyco_hydro_38_cen"/>
</dbReference>
<evidence type="ECO:0000256" key="1">
    <source>
        <dbReference type="ARBA" id="ARBA00009792"/>
    </source>
</evidence>
<keyword evidence="7" id="KW-0732">Signal</keyword>
<dbReference type="InterPro" id="IPR027291">
    <property type="entry name" value="Glyco_hydro_38_N_sf"/>
</dbReference>
<evidence type="ECO:0000259" key="8">
    <source>
        <dbReference type="SMART" id="SM00872"/>
    </source>
</evidence>
<keyword evidence="4 7" id="KW-0862">Zinc</keyword>
<dbReference type="InterPro" id="IPR028995">
    <property type="entry name" value="Glyco_hydro_57/38_cen_sf"/>
</dbReference>
<dbReference type="SUPFAM" id="SSF74650">
    <property type="entry name" value="Galactose mutarotase-like"/>
    <property type="match status" value="1"/>
</dbReference>
<dbReference type="InterPro" id="IPR013780">
    <property type="entry name" value="Glyco_hydro_b"/>
</dbReference>
<dbReference type="SUPFAM" id="SSF88713">
    <property type="entry name" value="Glycoside hydrolase/deacetylase"/>
    <property type="match status" value="1"/>
</dbReference>
<comment type="similarity">
    <text evidence="1 7">Belongs to the glycosyl hydrolase 38 family.</text>
</comment>
<dbReference type="Gene3D" id="2.70.98.30">
    <property type="entry name" value="Golgi alpha-mannosidase II, domain 4"/>
    <property type="match status" value="1"/>
</dbReference>
<dbReference type="Gene3D" id="1.20.1270.50">
    <property type="entry name" value="Glycoside hydrolase family 38, central domain"/>
    <property type="match status" value="1"/>
</dbReference>
<dbReference type="Pfam" id="PF09261">
    <property type="entry name" value="Alpha-mann_mid"/>
    <property type="match status" value="1"/>
</dbReference>
<dbReference type="InterPro" id="IPR000602">
    <property type="entry name" value="Glyco_hydro_38_N"/>
</dbReference>
<sequence length="969" mass="111359">MIKLLQALLCCVLLIAIQECNGDGSQDCAYKACPISKENFINVHLVPHVHTDLGWIKKIRNYYYNNVVKIFDYVIEELLKSEERRFVQGEMAFFFLWFRNLSTTTQEIVRKLVKERRLEFVGGAWSANDEATVHYQNVIDQYTLGLKFISLDFDDCARPRIGWQLDAFGHSRTMAAIFAQMGYDGQFFSRVDFEQKETMLNNRSIEMIWQTSDDLDESSEIFFGVLYDSYHKLTEEFSESVDYLMDMSQHYRATDLLLPIGRDFHVVDFSKMDYVINSINARQSDGSKVNIFYSTPTCYLRALHRAQLTWPTNTQDFFPYYENIGLYWTGYFTSRPTFKYFVRLGNHFLQVVKQLAALSRLHGVRKAMQNLSQLKQVMGIMLHHDAITGTSTQQVTNDNSRILTGALTKGEAVAKEALRKLTSFKDGDFVICLLLNISICEITQIVNKNFSVTVYNPSTRLVGQYVRIPVRYNSYHVENSKGNIVESQLVPLPRELVDMELLKTNLEIYELVFKAEPDKMGHYHIRSNSNHNNSFQVNASIITGDPNTLNSSVLTSQTLNFESKLRELKPEALEHIVENSLIKLHFSHNGFLKTVQMNNISQDIEQKFQYYESSDSGAYIFATANSEAQNVGLEEVKLTVYEGPLVKEIHQCFNNWTSQVIRLYEGVNRIEFEWLLGPIPIRDGIGKEVITKFKSTIFNQGIFYTDSNGREMIKRSRKGSQQLQNNTISRNYHPITGRLVLEGNGTRMAILNDRAQGGSNTEEGALELMLHRRLLNDDGLGVDEVLNETEPGGGAVARGKIYLILSSANKEAATEERLNQQEIHLPIWLFFSQYFPNISSAVSANFSSLPKGIQVLSLEPFMAYETLLRLEYLMDSLESSSVTFDLNPFLVSLEVEEIRETTLDGNMLLKDMQRLKFQKDGSHVDQLEYYTAKHKPLEEKLESEDQKFEITMEPKQIRTFIIKHKEEIL</sequence>
<evidence type="ECO:0000256" key="7">
    <source>
        <dbReference type="RuleBase" id="RU361199"/>
    </source>
</evidence>
<dbReference type="PANTHER" id="PTHR11607:SF3">
    <property type="entry name" value="LYSOSOMAL ALPHA-MANNOSIDASE"/>
    <property type="match status" value="1"/>
</dbReference>
<feature type="chain" id="PRO_5017850532" description="Alpha-mannosidase" evidence="7">
    <location>
        <begin position="23"/>
        <end position="969"/>
    </location>
</feature>
<dbReference type="Proteomes" id="UP000091820">
    <property type="component" value="Unassembled WGS sequence"/>
</dbReference>
<evidence type="ECO:0000256" key="5">
    <source>
        <dbReference type="ARBA" id="ARBA00023157"/>
    </source>
</evidence>
<organism evidence="9 10">
    <name type="scientific">Glossina brevipalpis</name>
    <dbReference type="NCBI Taxonomy" id="37001"/>
    <lineage>
        <taxon>Eukaryota</taxon>
        <taxon>Metazoa</taxon>
        <taxon>Ecdysozoa</taxon>
        <taxon>Arthropoda</taxon>
        <taxon>Hexapoda</taxon>
        <taxon>Insecta</taxon>
        <taxon>Pterygota</taxon>
        <taxon>Neoptera</taxon>
        <taxon>Endopterygota</taxon>
        <taxon>Diptera</taxon>
        <taxon>Brachycera</taxon>
        <taxon>Muscomorpha</taxon>
        <taxon>Hippoboscoidea</taxon>
        <taxon>Glossinidae</taxon>
        <taxon>Glossina</taxon>
    </lineage>
</organism>
<keyword evidence="3 7" id="KW-0378">Hydrolase</keyword>
<feature type="signal peptide" evidence="7">
    <location>
        <begin position="1"/>
        <end position="22"/>
    </location>
</feature>
<dbReference type="GO" id="GO:0005764">
    <property type="term" value="C:lysosome"/>
    <property type="evidence" value="ECO:0007669"/>
    <property type="project" value="TreeGrafter"/>
</dbReference>
<dbReference type="AlphaFoldDB" id="A0A1A9WEQ0"/>
<comment type="cofactor">
    <cofactor evidence="7">
        <name>Zn(2+)</name>
        <dbReference type="ChEBI" id="CHEBI:29105"/>
    </cofactor>
    <text evidence="7">Binds 1 zinc ion per subunit.</text>
</comment>
<dbReference type="GO" id="GO:0030246">
    <property type="term" value="F:carbohydrate binding"/>
    <property type="evidence" value="ECO:0007669"/>
    <property type="project" value="InterPro"/>
</dbReference>
<evidence type="ECO:0000256" key="4">
    <source>
        <dbReference type="ARBA" id="ARBA00022833"/>
    </source>
</evidence>
<dbReference type="FunFam" id="2.60.40.1360:FF:000004">
    <property type="entry name" value="Alpha-mannosidase"/>
    <property type="match status" value="1"/>
</dbReference>
<dbReference type="VEuPathDB" id="VectorBase:GBRI016960"/>
<accession>A0A1A9WEQ0</accession>
<evidence type="ECO:0000313" key="10">
    <source>
        <dbReference type="Proteomes" id="UP000091820"/>
    </source>
</evidence>
<evidence type="ECO:0000256" key="6">
    <source>
        <dbReference type="ARBA" id="ARBA00023295"/>
    </source>
</evidence>
<keyword evidence="6 7" id="KW-0326">Glycosidase</keyword>
<dbReference type="EnsemblMetazoa" id="GBRI016960-RA">
    <property type="protein sequence ID" value="GBRI016960-PA"/>
    <property type="gene ID" value="GBRI016960"/>
</dbReference>
<dbReference type="Gene3D" id="3.20.110.10">
    <property type="entry name" value="Glycoside hydrolase 38, N terminal domain"/>
    <property type="match status" value="1"/>
</dbReference>
<dbReference type="InterPro" id="IPR037094">
    <property type="entry name" value="Glyco_hydro_38_cen_sf"/>
</dbReference>
<dbReference type="InterPro" id="IPR011013">
    <property type="entry name" value="Gal_mutarotase_sf_dom"/>
</dbReference>
<keyword evidence="2 7" id="KW-0479">Metal-binding</keyword>
<dbReference type="FunFam" id="2.70.98.30:FF:000003">
    <property type="entry name" value="Alpha-mannosidase"/>
    <property type="match status" value="1"/>
</dbReference>
<dbReference type="Pfam" id="PF07748">
    <property type="entry name" value="Glyco_hydro_38C"/>
    <property type="match status" value="1"/>
</dbReference>
<dbReference type="GO" id="GO:0004559">
    <property type="term" value="F:alpha-mannosidase activity"/>
    <property type="evidence" value="ECO:0007669"/>
    <property type="project" value="InterPro"/>
</dbReference>
<dbReference type="InterPro" id="IPR011330">
    <property type="entry name" value="Glyco_hydro/deAcase_b/a-brl"/>
</dbReference>
<feature type="domain" description="Glycoside hydrolase family 38 central" evidence="8">
    <location>
        <begin position="326"/>
        <end position="403"/>
    </location>
</feature>
<dbReference type="EC" id="3.2.1.-" evidence="7"/>
<dbReference type="Pfam" id="PF01074">
    <property type="entry name" value="Glyco_hydro_38N"/>
    <property type="match status" value="1"/>
</dbReference>
<reference evidence="9" key="2">
    <citation type="submission" date="2020-05" db="UniProtKB">
        <authorList>
            <consortium name="EnsemblMetazoa"/>
        </authorList>
    </citation>
    <scope>IDENTIFICATION</scope>
    <source>
        <strain evidence="9">IAEA</strain>
    </source>
</reference>
<protein>
    <recommendedName>
        <fullName evidence="7">Alpha-mannosidase</fullName>
        <ecNumber evidence="7">3.2.1.-</ecNumber>
    </recommendedName>
</protein>
<proteinExistence type="inferred from homology"/>
<dbReference type="SMART" id="SM00872">
    <property type="entry name" value="Alpha-mann_mid"/>
    <property type="match status" value="1"/>
</dbReference>
<dbReference type="InterPro" id="IPR050843">
    <property type="entry name" value="Glycosyl_Hydrlase_38"/>
</dbReference>
<dbReference type="FunFam" id="1.20.1270.50:FF:000002">
    <property type="entry name" value="Alpha-mannosidase"/>
    <property type="match status" value="1"/>
</dbReference>
<dbReference type="Gene3D" id="2.60.40.1360">
    <property type="match status" value="1"/>
</dbReference>
<evidence type="ECO:0000256" key="3">
    <source>
        <dbReference type="ARBA" id="ARBA00022801"/>
    </source>
</evidence>
<dbReference type="GO" id="GO:0046872">
    <property type="term" value="F:metal ion binding"/>
    <property type="evidence" value="ECO:0007669"/>
    <property type="project" value="UniProtKB-KW"/>
</dbReference>
<name>A0A1A9WEQ0_9MUSC</name>
<evidence type="ECO:0000256" key="2">
    <source>
        <dbReference type="ARBA" id="ARBA00022723"/>
    </source>
</evidence>
<dbReference type="GO" id="GO:0006013">
    <property type="term" value="P:mannose metabolic process"/>
    <property type="evidence" value="ECO:0007669"/>
    <property type="project" value="InterPro"/>
</dbReference>
<dbReference type="Gene3D" id="2.60.40.1180">
    <property type="entry name" value="Golgi alpha-mannosidase II"/>
    <property type="match status" value="1"/>
</dbReference>
<keyword evidence="10" id="KW-1185">Reference proteome</keyword>
<dbReference type="PANTHER" id="PTHR11607">
    <property type="entry name" value="ALPHA-MANNOSIDASE"/>
    <property type="match status" value="1"/>
</dbReference>
<evidence type="ECO:0000313" key="9">
    <source>
        <dbReference type="EnsemblMetazoa" id="GBRI016960-PA"/>
    </source>
</evidence>
<dbReference type="SUPFAM" id="SSF88688">
    <property type="entry name" value="Families 57/38 glycoside transferase middle domain"/>
    <property type="match status" value="1"/>
</dbReference>
<reference evidence="10" key="1">
    <citation type="submission" date="2014-03" db="EMBL/GenBank/DDBJ databases">
        <authorList>
            <person name="Aksoy S."/>
            <person name="Warren W."/>
            <person name="Wilson R.K."/>
        </authorList>
    </citation>
    <scope>NUCLEOTIDE SEQUENCE [LARGE SCALE GENOMIC DNA]</scope>
    <source>
        <strain evidence="10">IAEA</strain>
    </source>
</reference>